<comment type="caution">
    <text evidence="1">The sequence shown here is derived from an EMBL/GenBank/DDBJ whole genome shotgun (WGS) entry which is preliminary data.</text>
</comment>
<proteinExistence type="predicted"/>
<feature type="non-terminal residue" evidence="1">
    <location>
        <position position="1"/>
    </location>
</feature>
<reference evidence="1" key="1">
    <citation type="journal article" date="2014" name="Front. Microbiol.">
        <title>High frequency of phylogenetically diverse reductive dehalogenase-homologous genes in deep subseafloor sedimentary metagenomes.</title>
        <authorList>
            <person name="Kawai M."/>
            <person name="Futagami T."/>
            <person name="Toyoda A."/>
            <person name="Takaki Y."/>
            <person name="Nishi S."/>
            <person name="Hori S."/>
            <person name="Arai W."/>
            <person name="Tsubouchi T."/>
            <person name="Morono Y."/>
            <person name="Uchiyama I."/>
            <person name="Ito T."/>
            <person name="Fujiyama A."/>
            <person name="Inagaki F."/>
            <person name="Takami H."/>
        </authorList>
    </citation>
    <scope>NUCLEOTIDE SEQUENCE</scope>
    <source>
        <strain evidence="1">Expedition CK06-06</strain>
    </source>
</reference>
<dbReference type="EMBL" id="BARS01017492">
    <property type="protein sequence ID" value="GAF98274.1"/>
    <property type="molecule type" value="Genomic_DNA"/>
</dbReference>
<dbReference type="AlphaFoldDB" id="X0TYA2"/>
<name>X0TYA2_9ZZZZ</name>
<gene>
    <name evidence="1" type="ORF">S01H1_28608</name>
</gene>
<evidence type="ECO:0000313" key="1">
    <source>
        <dbReference type="EMBL" id="GAF98274.1"/>
    </source>
</evidence>
<protein>
    <submittedName>
        <fullName evidence="1">Uncharacterized protein</fullName>
    </submittedName>
</protein>
<accession>X0TYA2</accession>
<sequence length="78" mass="8125">PAVVVAGMECNVISLAGTKVVAIQTPGAEKIYDIQNQDGSTADDAKAITIAGASVTFLGMSNGNWTVKRKYGNWTATH</sequence>
<organism evidence="1">
    <name type="scientific">marine sediment metagenome</name>
    <dbReference type="NCBI Taxonomy" id="412755"/>
    <lineage>
        <taxon>unclassified sequences</taxon>
        <taxon>metagenomes</taxon>
        <taxon>ecological metagenomes</taxon>
    </lineage>
</organism>